<evidence type="ECO:0000313" key="4">
    <source>
        <dbReference type="EMBL" id="KAH7052204.1"/>
    </source>
</evidence>
<dbReference type="Gene3D" id="3.40.50.1820">
    <property type="entry name" value="alpha/beta hydrolase"/>
    <property type="match status" value="1"/>
</dbReference>
<dbReference type="PANTHER" id="PTHR48081:SF3">
    <property type="entry name" value="ALPHA_BETA HYDROLASE FOLD-3 DOMAIN-CONTAINING PROTEIN"/>
    <property type="match status" value="1"/>
</dbReference>
<dbReference type="SUPFAM" id="SSF53474">
    <property type="entry name" value="alpha/beta-Hydrolases"/>
    <property type="match status" value="1"/>
</dbReference>
<gene>
    <name evidence="4" type="ORF">B0J12DRAFT_698883</name>
</gene>
<dbReference type="InterPro" id="IPR050300">
    <property type="entry name" value="GDXG_lipolytic_enzyme"/>
</dbReference>
<dbReference type="Proteomes" id="UP000774617">
    <property type="component" value="Unassembled WGS sequence"/>
</dbReference>
<accession>A0ABQ8GCY3</accession>
<feature type="region of interest" description="Disordered" evidence="2">
    <location>
        <begin position="191"/>
        <end position="210"/>
    </location>
</feature>
<organism evidence="4 5">
    <name type="scientific">Macrophomina phaseolina</name>
    <dbReference type="NCBI Taxonomy" id="35725"/>
    <lineage>
        <taxon>Eukaryota</taxon>
        <taxon>Fungi</taxon>
        <taxon>Dikarya</taxon>
        <taxon>Ascomycota</taxon>
        <taxon>Pezizomycotina</taxon>
        <taxon>Dothideomycetes</taxon>
        <taxon>Dothideomycetes incertae sedis</taxon>
        <taxon>Botryosphaeriales</taxon>
        <taxon>Botryosphaeriaceae</taxon>
        <taxon>Macrophomina</taxon>
    </lineage>
</organism>
<protein>
    <submittedName>
        <fullName evidence="4">Alpha/Beta hydrolase protein</fullName>
    </submittedName>
</protein>
<dbReference type="Pfam" id="PF07859">
    <property type="entry name" value="Abhydrolase_3"/>
    <property type="match status" value="1"/>
</dbReference>
<dbReference type="PANTHER" id="PTHR48081">
    <property type="entry name" value="AB HYDROLASE SUPERFAMILY PROTEIN C4A8.06C"/>
    <property type="match status" value="1"/>
</dbReference>
<dbReference type="EMBL" id="JAGTJR010000011">
    <property type="protein sequence ID" value="KAH7052204.1"/>
    <property type="molecule type" value="Genomic_DNA"/>
</dbReference>
<feature type="compositionally biased region" description="Basic and acidic residues" evidence="2">
    <location>
        <begin position="191"/>
        <end position="200"/>
    </location>
</feature>
<name>A0ABQ8GCY3_9PEZI</name>
<feature type="domain" description="Alpha/beta hydrolase fold-3" evidence="3">
    <location>
        <begin position="36"/>
        <end position="131"/>
    </location>
</feature>
<reference evidence="4 5" key="1">
    <citation type="journal article" date="2021" name="Nat. Commun.">
        <title>Genetic determinants of endophytism in the Arabidopsis root mycobiome.</title>
        <authorList>
            <person name="Mesny F."/>
            <person name="Miyauchi S."/>
            <person name="Thiergart T."/>
            <person name="Pickel B."/>
            <person name="Atanasova L."/>
            <person name="Karlsson M."/>
            <person name="Huettel B."/>
            <person name="Barry K.W."/>
            <person name="Haridas S."/>
            <person name="Chen C."/>
            <person name="Bauer D."/>
            <person name="Andreopoulos W."/>
            <person name="Pangilinan J."/>
            <person name="LaButti K."/>
            <person name="Riley R."/>
            <person name="Lipzen A."/>
            <person name="Clum A."/>
            <person name="Drula E."/>
            <person name="Henrissat B."/>
            <person name="Kohler A."/>
            <person name="Grigoriev I.V."/>
            <person name="Martin F.M."/>
            <person name="Hacquard S."/>
        </authorList>
    </citation>
    <scope>NUCLEOTIDE SEQUENCE [LARGE SCALE GENOMIC DNA]</scope>
    <source>
        <strain evidence="4 5">MPI-SDFR-AT-0080</strain>
    </source>
</reference>
<keyword evidence="5" id="KW-1185">Reference proteome</keyword>
<evidence type="ECO:0000259" key="3">
    <source>
        <dbReference type="Pfam" id="PF07859"/>
    </source>
</evidence>
<dbReference type="InterPro" id="IPR013094">
    <property type="entry name" value="AB_hydrolase_3"/>
</dbReference>
<evidence type="ECO:0000313" key="5">
    <source>
        <dbReference type="Proteomes" id="UP000774617"/>
    </source>
</evidence>
<evidence type="ECO:0000256" key="1">
    <source>
        <dbReference type="ARBA" id="ARBA00022801"/>
    </source>
</evidence>
<dbReference type="GO" id="GO:0016787">
    <property type="term" value="F:hydrolase activity"/>
    <property type="evidence" value="ECO:0007669"/>
    <property type="project" value="UniProtKB-KW"/>
</dbReference>
<keyword evidence="1 4" id="KW-0378">Hydrolase</keyword>
<sequence length="242" mass="26507">MDSRTYPFYTFGDGQEVQATVHFDPRKKDETQGIAILFHGGGFVVGSKDTIPEAQISALAELGFISVAPNYRLCPHVSLWDGPLADASNVYFWSEEKLPGVLKSDVGLSVHPDKIVAIGYSAGGLLALHLGTLSPPPRATADFYGGKLLSDPSWSLPLPALSSLPDFDPSFLRKLFDEPLITFTTRAMERESAEEAEKHGGAPRPDFSRPRNAWLADHMKKGTHLAACVQDGNYERFCAWDN</sequence>
<comment type="caution">
    <text evidence="4">The sequence shown here is derived from an EMBL/GenBank/DDBJ whole genome shotgun (WGS) entry which is preliminary data.</text>
</comment>
<proteinExistence type="predicted"/>
<dbReference type="InterPro" id="IPR029058">
    <property type="entry name" value="AB_hydrolase_fold"/>
</dbReference>
<evidence type="ECO:0000256" key="2">
    <source>
        <dbReference type="SAM" id="MobiDB-lite"/>
    </source>
</evidence>